<dbReference type="Pfam" id="PF13489">
    <property type="entry name" value="Methyltransf_23"/>
    <property type="match status" value="1"/>
</dbReference>
<dbReference type="GO" id="GO:0032259">
    <property type="term" value="P:methylation"/>
    <property type="evidence" value="ECO:0007669"/>
    <property type="project" value="UniProtKB-KW"/>
</dbReference>
<dbReference type="SUPFAM" id="SSF53335">
    <property type="entry name" value="S-adenosyl-L-methionine-dependent methyltransferases"/>
    <property type="match status" value="1"/>
</dbReference>
<keyword evidence="2" id="KW-1185">Reference proteome</keyword>
<reference evidence="1 2" key="1">
    <citation type="submission" date="2023-07" db="EMBL/GenBank/DDBJ databases">
        <title>Genomic Encyclopedia of Type Strains, Phase IV (KMG-IV): sequencing the most valuable type-strain genomes for metagenomic binning, comparative biology and taxonomic classification.</title>
        <authorList>
            <person name="Goeker M."/>
        </authorList>
    </citation>
    <scope>NUCLEOTIDE SEQUENCE [LARGE SCALE GENOMIC DNA]</scope>
    <source>
        <strain evidence="1 2">DSM 2457</strain>
    </source>
</reference>
<accession>A0ABU0BHT8</accession>
<dbReference type="Proteomes" id="UP001224682">
    <property type="component" value="Unassembled WGS sequence"/>
</dbReference>
<organism evidence="1 2">
    <name type="scientific">Ancylobacter polymorphus</name>
    <dbReference type="NCBI Taxonomy" id="223390"/>
    <lineage>
        <taxon>Bacteria</taxon>
        <taxon>Pseudomonadati</taxon>
        <taxon>Pseudomonadota</taxon>
        <taxon>Alphaproteobacteria</taxon>
        <taxon>Hyphomicrobiales</taxon>
        <taxon>Xanthobacteraceae</taxon>
        <taxon>Ancylobacter</taxon>
    </lineage>
</organism>
<evidence type="ECO:0000313" key="2">
    <source>
        <dbReference type="Proteomes" id="UP001224682"/>
    </source>
</evidence>
<dbReference type="Gene3D" id="3.40.50.150">
    <property type="entry name" value="Vaccinia Virus protein VP39"/>
    <property type="match status" value="1"/>
</dbReference>
<dbReference type="EMBL" id="JAUSUI010000014">
    <property type="protein sequence ID" value="MDQ0305386.1"/>
    <property type="molecule type" value="Genomic_DNA"/>
</dbReference>
<protein>
    <submittedName>
        <fullName evidence="1">SAM-dependent methyltransferase</fullName>
    </submittedName>
</protein>
<keyword evidence="1" id="KW-0808">Transferase</keyword>
<gene>
    <name evidence="1" type="ORF">J2S75_004442</name>
</gene>
<dbReference type="RefSeq" id="WP_307023381.1">
    <property type="nucleotide sequence ID" value="NZ_JAUSUI010000014.1"/>
</dbReference>
<keyword evidence="1" id="KW-0489">Methyltransferase</keyword>
<evidence type="ECO:0000313" key="1">
    <source>
        <dbReference type="EMBL" id="MDQ0305386.1"/>
    </source>
</evidence>
<dbReference type="InterPro" id="IPR029063">
    <property type="entry name" value="SAM-dependent_MTases_sf"/>
</dbReference>
<proteinExistence type="predicted"/>
<sequence>MIEGGREYLEKLSRSTPGESQAPDEYLDYHRKRFDYVLSFCAQYCPSADSKVLDVGRSVLSGMLAQKYKHVTTMGFPLGAGGGSADDPRVAGGRDHVVYDLNRAQTLEDIPCEERFDLVVFAEVVEHLYTAPELTMFALRSLMKPGGIMILQTPNAASLNRRVKSLLGLSPTERIRIDNTNPGHFREYTRAELIDLAGIAGFEVCEHRYLEYFGVSRAERGSVKSAIFAAIVGFVPPFRRGQTLILRRPA</sequence>
<dbReference type="GO" id="GO:0008168">
    <property type="term" value="F:methyltransferase activity"/>
    <property type="evidence" value="ECO:0007669"/>
    <property type="project" value="UniProtKB-KW"/>
</dbReference>
<name>A0ABU0BHT8_9HYPH</name>
<comment type="caution">
    <text evidence="1">The sequence shown here is derived from an EMBL/GenBank/DDBJ whole genome shotgun (WGS) entry which is preliminary data.</text>
</comment>